<name>A0A0N4ZL23_PARTI</name>
<keyword evidence="8" id="KW-1133">Transmembrane helix</keyword>
<feature type="region of interest" description="Disordered" evidence="11">
    <location>
        <begin position="457"/>
        <end position="498"/>
    </location>
</feature>
<dbReference type="CDD" id="cd03784">
    <property type="entry name" value="GT1_Gtf-like"/>
    <property type="match status" value="1"/>
</dbReference>
<comment type="catalytic activity">
    <reaction evidence="10">
        <text>glucuronate acceptor + UDP-alpha-D-glucuronate = acceptor beta-D-glucuronoside + UDP + H(+)</text>
        <dbReference type="Rhea" id="RHEA:21032"/>
        <dbReference type="ChEBI" id="CHEBI:15378"/>
        <dbReference type="ChEBI" id="CHEBI:58052"/>
        <dbReference type="ChEBI" id="CHEBI:58223"/>
        <dbReference type="ChEBI" id="CHEBI:132367"/>
        <dbReference type="ChEBI" id="CHEBI:132368"/>
        <dbReference type="EC" id="2.4.1.17"/>
    </reaction>
</comment>
<evidence type="ECO:0000313" key="12">
    <source>
        <dbReference type="Proteomes" id="UP000038045"/>
    </source>
</evidence>
<evidence type="ECO:0000256" key="7">
    <source>
        <dbReference type="ARBA" id="ARBA00022729"/>
    </source>
</evidence>
<keyword evidence="5" id="KW-0808">Transferase</keyword>
<dbReference type="FunFam" id="3.40.50.2000:FF:000038">
    <property type="entry name" value="UDP-GlucuronosylTransferase"/>
    <property type="match status" value="1"/>
</dbReference>
<evidence type="ECO:0000256" key="5">
    <source>
        <dbReference type="ARBA" id="ARBA00022679"/>
    </source>
</evidence>
<dbReference type="WBParaSite" id="PTRK_0000882800.1">
    <property type="protein sequence ID" value="PTRK_0000882800.1"/>
    <property type="gene ID" value="PTRK_0000882800"/>
</dbReference>
<organism evidence="12 13">
    <name type="scientific">Parastrongyloides trichosuri</name>
    <name type="common">Possum-specific nematode worm</name>
    <dbReference type="NCBI Taxonomy" id="131310"/>
    <lineage>
        <taxon>Eukaryota</taxon>
        <taxon>Metazoa</taxon>
        <taxon>Ecdysozoa</taxon>
        <taxon>Nematoda</taxon>
        <taxon>Chromadorea</taxon>
        <taxon>Rhabditida</taxon>
        <taxon>Tylenchina</taxon>
        <taxon>Panagrolaimomorpha</taxon>
        <taxon>Strongyloidoidea</taxon>
        <taxon>Strongyloididae</taxon>
        <taxon>Parastrongyloides</taxon>
    </lineage>
</organism>
<evidence type="ECO:0000256" key="4">
    <source>
        <dbReference type="ARBA" id="ARBA00022676"/>
    </source>
</evidence>
<accession>A0A0N4ZL23</accession>
<dbReference type="InterPro" id="IPR002213">
    <property type="entry name" value="UDP_glucos_trans"/>
</dbReference>
<evidence type="ECO:0000256" key="8">
    <source>
        <dbReference type="ARBA" id="ARBA00022989"/>
    </source>
</evidence>
<dbReference type="EC" id="2.4.1.17" evidence="3"/>
<dbReference type="GO" id="GO:0015020">
    <property type="term" value="F:glucuronosyltransferase activity"/>
    <property type="evidence" value="ECO:0007669"/>
    <property type="project" value="UniProtKB-EC"/>
</dbReference>
<feature type="compositionally biased region" description="Polar residues" evidence="11">
    <location>
        <begin position="457"/>
        <end position="467"/>
    </location>
</feature>
<comment type="similarity">
    <text evidence="2">Belongs to the UDP-glycosyltransferase family.</text>
</comment>
<sequence>MIILKGIIFFLFLTSINGYKILLYNPKYGHSHINFMSQITKLLVNAGHDVVVISSNIDPTLKDPYHLPGKIYYAKPSELIVEVATSDEQVKNKWEVGSNILGHMSMIQKVKDAIRDQGLTIFNNKELEEFVVSGKFDLAIGEGMHIYMFGLFKAWGIEKTIVATSMAMFDQYYTIFGIPFPTSYVPSAMFGSHDKMSYKERAKNLLTHIFMSHFIGMFSDYTTLKDVFDEKYGEEFYSPKILTEASFILINSNPFLDIPTPKSPKMIEISGIGKPKPKPLDKEFNEILNRRNKTILISFGSMAKSSHMDQDMKDGILDTIKSFPDITFIWKYETPEDGHGKGIENLVLSKWVPQNDLLSDKRLTLFITHGGMGSTTECNKTDYGHVNVTLKDASNLNRPGTKLRIGEEGDVHWNWQDESISFIPYIEVSHNCTKGNERHNCWKSFVLNFTNITPEETGRQRTPTINFGNKELTDQSDDGKCKKENTNNELSNHPPGADVVRHSFNVDP</sequence>
<comment type="subcellular location">
    <subcellularLocation>
        <location evidence="1">Membrane</location>
        <topology evidence="1">Single-pass membrane protein</topology>
    </subcellularLocation>
</comment>
<dbReference type="SUPFAM" id="SSF53756">
    <property type="entry name" value="UDP-Glycosyltransferase/glycogen phosphorylase"/>
    <property type="match status" value="1"/>
</dbReference>
<dbReference type="Proteomes" id="UP000038045">
    <property type="component" value="Unplaced"/>
</dbReference>
<reference evidence="13" key="1">
    <citation type="submission" date="2017-02" db="UniProtKB">
        <authorList>
            <consortium name="WormBaseParasite"/>
        </authorList>
    </citation>
    <scope>IDENTIFICATION</scope>
</reference>
<proteinExistence type="inferred from homology"/>
<evidence type="ECO:0000256" key="10">
    <source>
        <dbReference type="ARBA" id="ARBA00047475"/>
    </source>
</evidence>
<evidence type="ECO:0000256" key="3">
    <source>
        <dbReference type="ARBA" id="ARBA00012544"/>
    </source>
</evidence>
<protein>
    <recommendedName>
        <fullName evidence="3">glucuronosyltransferase</fullName>
        <ecNumber evidence="3">2.4.1.17</ecNumber>
    </recommendedName>
</protein>
<keyword evidence="7" id="KW-0732">Signal</keyword>
<evidence type="ECO:0000256" key="2">
    <source>
        <dbReference type="ARBA" id="ARBA00009995"/>
    </source>
</evidence>
<dbReference type="AlphaFoldDB" id="A0A0N4ZL23"/>
<evidence type="ECO:0000313" key="13">
    <source>
        <dbReference type="WBParaSite" id="PTRK_0000882800.1"/>
    </source>
</evidence>
<evidence type="ECO:0000256" key="11">
    <source>
        <dbReference type="SAM" id="MobiDB-lite"/>
    </source>
</evidence>
<dbReference type="Pfam" id="PF00201">
    <property type="entry name" value="UDPGT"/>
    <property type="match status" value="1"/>
</dbReference>
<feature type="compositionally biased region" description="Basic and acidic residues" evidence="11">
    <location>
        <begin position="471"/>
        <end position="486"/>
    </location>
</feature>
<dbReference type="Gene3D" id="3.40.50.2000">
    <property type="entry name" value="Glycogen Phosphorylase B"/>
    <property type="match status" value="1"/>
</dbReference>
<keyword evidence="9" id="KW-0472">Membrane</keyword>
<dbReference type="GO" id="GO:0016020">
    <property type="term" value="C:membrane"/>
    <property type="evidence" value="ECO:0007669"/>
    <property type="project" value="UniProtKB-SubCell"/>
</dbReference>
<keyword evidence="12" id="KW-1185">Reference proteome</keyword>
<dbReference type="InterPro" id="IPR050271">
    <property type="entry name" value="UDP-glycosyltransferase"/>
</dbReference>
<evidence type="ECO:0000256" key="9">
    <source>
        <dbReference type="ARBA" id="ARBA00023136"/>
    </source>
</evidence>
<dbReference type="PANTHER" id="PTHR48043">
    <property type="entry name" value="EG:EG0003.4 PROTEIN-RELATED"/>
    <property type="match status" value="1"/>
</dbReference>
<evidence type="ECO:0000256" key="1">
    <source>
        <dbReference type="ARBA" id="ARBA00004167"/>
    </source>
</evidence>
<dbReference type="PANTHER" id="PTHR48043:SF23">
    <property type="entry name" value="UDP-GLUCURONOSYLTRANSFERASE"/>
    <property type="match status" value="1"/>
</dbReference>
<keyword evidence="4" id="KW-0328">Glycosyltransferase</keyword>
<keyword evidence="6" id="KW-0812">Transmembrane</keyword>
<evidence type="ECO:0000256" key="6">
    <source>
        <dbReference type="ARBA" id="ARBA00022692"/>
    </source>
</evidence>